<accession>A0A3M7SH05</accession>
<name>A0A3M7SH05_BRAPC</name>
<keyword evidence="3" id="KW-1185">Reference proteome</keyword>
<dbReference type="OrthoDB" id="10262255at2759"/>
<proteinExistence type="predicted"/>
<dbReference type="AlphaFoldDB" id="A0A3M7SH05"/>
<keyword evidence="2" id="KW-0969">Cilium</keyword>
<dbReference type="EMBL" id="REGN01001384">
    <property type="protein sequence ID" value="RNA35009.1"/>
    <property type="molecule type" value="Genomic_DNA"/>
</dbReference>
<dbReference type="InterPro" id="IPR039341">
    <property type="entry name" value="CFAP99"/>
</dbReference>
<keyword evidence="1" id="KW-0175">Coiled coil</keyword>
<protein>
    <submittedName>
        <fullName evidence="2">Cilia-and flagella-associated 99</fullName>
    </submittedName>
</protein>
<dbReference type="Proteomes" id="UP000276133">
    <property type="component" value="Unassembled WGS sequence"/>
</dbReference>
<keyword evidence="2" id="KW-0282">Flagellum</keyword>
<evidence type="ECO:0000256" key="1">
    <source>
        <dbReference type="SAM" id="Coils"/>
    </source>
</evidence>
<reference evidence="2 3" key="1">
    <citation type="journal article" date="2018" name="Sci. Rep.">
        <title>Genomic signatures of local adaptation to the degree of environmental predictability in rotifers.</title>
        <authorList>
            <person name="Franch-Gras L."/>
            <person name="Hahn C."/>
            <person name="Garcia-Roger E.M."/>
            <person name="Carmona M.J."/>
            <person name="Serra M."/>
            <person name="Gomez A."/>
        </authorList>
    </citation>
    <scope>NUCLEOTIDE SEQUENCE [LARGE SCALE GENOMIC DNA]</scope>
    <source>
        <strain evidence="2">HYR1</strain>
    </source>
</reference>
<sequence>MSSDIVSICLGLLDKYDTKFSPEAYLQRIENFQSFGELEKRFVLEIFYGCYDRKSILDIVVNGYYSKDGKNCLQSDRSLYTFVAYMILYHIKYYGIEYLYILSSYPNQEKIFKFLKYFLNEKNLITWLSDAWSTLLDKTFVEENLLNPLLKLLPDLNLFLKELEEGIYQVKPRPKQAPTQPRPFNITQPKPRKVLLPEPLPEKEVFKPLKHVTKSANSIASLVKNPNVTYEKKSRIVKRTVSKSANDRYQDHFEEPVPQFKAKPFLNKQNNLEPIKLNTAAVLKDEHLIKKQIDEMMKKFSYLEMGQGSPNEFLKWQTEMRLNDLKVEQEKIEMKKLLSKLTHEEAILAKANLVENKKAQVKQIQHENSLLKKEKEEKEKIENEKVKNIVSTILQDEKKVKQIKEQVVENKKLIAQQVIKESEKYEAEAYKRVEEEMRKKIELIQQIKAAESIPINRTKQVDLTQTQGYGFLNEMSIAELTERLQLAKQENEEYYQKKHDEIIKIKIDKEENLIEKLNFINKYRNEIGNNEKKETFEDLKTKAKEEVKNSDSLAKLKKKIEEKRVERSKVDFITVNKKESKKQINIYANQRKALEKERFKELEKTHERYRFLNLESARLTNIV</sequence>
<dbReference type="PANTHER" id="PTHR34649">
    <property type="entry name" value="CILIA- AND FLAGELLA-ASSOCIATED PROTEIN 99"/>
    <property type="match status" value="1"/>
</dbReference>
<evidence type="ECO:0000313" key="3">
    <source>
        <dbReference type="Proteomes" id="UP000276133"/>
    </source>
</evidence>
<gene>
    <name evidence="2" type="ORF">BpHYR1_000642</name>
</gene>
<dbReference type="STRING" id="10195.A0A3M7SH05"/>
<comment type="caution">
    <text evidence="2">The sequence shown here is derived from an EMBL/GenBank/DDBJ whole genome shotgun (WGS) entry which is preliminary data.</text>
</comment>
<organism evidence="2 3">
    <name type="scientific">Brachionus plicatilis</name>
    <name type="common">Marine rotifer</name>
    <name type="synonym">Brachionus muelleri</name>
    <dbReference type="NCBI Taxonomy" id="10195"/>
    <lineage>
        <taxon>Eukaryota</taxon>
        <taxon>Metazoa</taxon>
        <taxon>Spiralia</taxon>
        <taxon>Gnathifera</taxon>
        <taxon>Rotifera</taxon>
        <taxon>Eurotatoria</taxon>
        <taxon>Monogononta</taxon>
        <taxon>Pseudotrocha</taxon>
        <taxon>Ploima</taxon>
        <taxon>Brachionidae</taxon>
        <taxon>Brachionus</taxon>
    </lineage>
</organism>
<feature type="coiled-coil region" evidence="1">
    <location>
        <begin position="354"/>
        <end position="384"/>
    </location>
</feature>
<evidence type="ECO:0000313" key="2">
    <source>
        <dbReference type="EMBL" id="RNA35009.1"/>
    </source>
</evidence>
<keyword evidence="2" id="KW-0966">Cell projection</keyword>
<dbReference type="PANTHER" id="PTHR34649:SF1">
    <property type="entry name" value="CILIA- AND FLAGELLA-ASSOCIATED PROTEIN 99"/>
    <property type="match status" value="1"/>
</dbReference>